<name>A0A239DM82_9ACTN</name>
<dbReference type="SUPFAM" id="SSF57938">
    <property type="entry name" value="DnaJ/Hsp40 cysteine-rich domain"/>
    <property type="match status" value="1"/>
</dbReference>
<dbReference type="RefSeq" id="WP_179279097.1">
    <property type="nucleotide sequence ID" value="NZ_FZNP01000015.1"/>
</dbReference>
<evidence type="ECO:0000313" key="2">
    <source>
        <dbReference type="Proteomes" id="UP000198420"/>
    </source>
</evidence>
<evidence type="ECO:0000313" key="1">
    <source>
        <dbReference type="EMBL" id="SNS33596.1"/>
    </source>
</evidence>
<keyword evidence="2" id="KW-1185">Reference proteome</keyword>
<accession>A0A239DM82</accession>
<dbReference type="EMBL" id="FZNP01000015">
    <property type="protein sequence ID" value="SNS33596.1"/>
    <property type="molecule type" value="Genomic_DNA"/>
</dbReference>
<sequence length="49" mass="4866">MTADQRSTPSLVIAPSAWLFAGWKCGTCGGGGVASDGSTCPDCNGHGHT</sequence>
<gene>
    <name evidence="1" type="ORF">SAMN06265355_11565</name>
</gene>
<dbReference type="AlphaFoldDB" id="A0A239DM82"/>
<reference evidence="2" key="1">
    <citation type="submission" date="2017-06" db="EMBL/GenBank/DDBJ databases">
        <authorList>
            <person name="Varghese N."/>
            <person name="Submissions S."/>
        </authorList>
    </citation>
    <scope>NUCLEOTIDE SEQUENCE [LARGE SCALE GENOMIC DNA]</scope>
    <source>
        <strain evidence="2">DSM 44485</strain>
    </source>
</reference>
<organism evidence="1 2">
    <name type="scientific">Actinomadura mexicana</name>
    <dbReference type="NCBI Taxonomy" id="134959"/>
    <lineage>
        <taxon>Bacteria</taxon>
        <taxon>Bacillati</taxon>
        <taxon>Actinomycetota</taxon>
        <taxon>Actinomycetes</taxon>
        <taxon>Streptosporangiales</taxon>
        <taxon>Thermomonosporaceae</taxon>
        <taxon>Actinomadura</taxon>
    </lineage>
</organism>
<proteinExistence type="predicted"/>
<dbReference type="InterPro" id="IPR036410">
    <property type="entry name" value="HSP_DnaJ_Cys-rich_dom_sf"/>
</dbReference>
<dbReference type="Proteomes" id="UP000198420">
    <property type="component" value="Unassembled WGS sequence"/>
</dbReference>
<protein>
    <submittedName>
        <fullName evidence="1">Uncharacterized protein</fullName>
    </submittedName>
</protein>